<evidence type="ECO:0000313" key="2">
    <source>
        <dbReference type="EMBL" id="SDR65842.1"/>
    </source>
</evidence>
<reference evidence="2 3" key="1">
    <citation type="submission" date="2016-10" db="EMBL/GenBank/DDBJ databases">
        <authorList>
            <person name="Varghese N."/>
            <person name="Submissions S."/>
        </authorList>
    </citation>
    <scope>NUCLEOTIDE SEQUENCE [LARGE SCALE GENOMIC DNA]</scope>
    <source>
        <strain evidence="2 3">Mar_2010_102</strain>
    </source>
</reference>
<dbReference type="RefSeq" id="WP_089660925.1">
    <property type="nucleotide sequence ID" value="NZ_LT629745.1"/>
</dbReference>
<gene>
    <name evidence="2" type="ORF">SAMN04488552_0202</name>
</gene>
<organism evidence="2 3">
    <name type="scientific">Christiangramia echinicola</name>
    <dbReference type="NCBI Taxonomy" id="279359"/>
    <lineage>
        <taxon>Bacteria</taxon>
        <taxon>Pseudomonadati</taxon>
        <taxon>Bacteroidota</taxon>
        <taxon>Flavobacteriia</taxon>
        <taxon>Flavobacteriales</taxon>
        <taxon>Flavobacteriaceae</taxon>
        <taxon>Christiangramia</taxon>
    </lineage>
</organism>
<dbReference type="EMBL" id="LT629745">
    <property type="protein sequence ID" value="SDR65842.1"/>
    <property type="molecule type" value="Genomic_DNA"/>
</dbReference>
<accession>A0A1H1KV29</accession>
<dbReference type="AlphaFoldDB" id="A0A1H1KV29"/>
<evidence type="ECO:0000313" key="3">
    <source>
        <dbReference type="Proteomes" id="UP000198858"/>
    </source>
</evidence>
<keyword evidence="3" id="KW-1185">Reference proteome</keyword>
<proteinExistence type="predicted"/>
<protein>
    <submittedName>
        <fullName evidence="2">Uncharacterized protein</fullName>
    </submittedName>
</protein>
<sequence>MKENKNQSVKANPLFEKLPKNPNGSLVPEEIPEEMLGTRFIGTGETEFDAMKEADRRACDYAKKRLTCFHPSRKYTRHQEGTIWVAQAIAANHQGSCPNLDRNDDCSTWEY</sequence>
<feature type="region of interest" description="Disordered" evidence="1">
    <location>
        <begin position="1"/>
        <end position="28"/>
    </location>
</feature>
<dbReference type="Proteomes" id="UP000198858">
    <property type="component" value="Chromosome I"/>
</dbReference>
<name>A0A1H1KV29_9FLAO</name>
<evidence type="ECO:0000256" key="1">
    <source>
        <dbReference type="SAM" id="MobiDB-lite"/>
    </source>
</evidence>
<feature type="compositionally biased region" description="Polar residues" evidence="1">
    <location>
        <begin position="1"/>
        <end position="10"/>
    </location>
</feature>